<evidence type="ECO:0000256" key="3">
    <source>
        <dbReference type="SAM" id="SignalP"/>
    </source>
</evidence>
<feature type="compositionally biased region" description="Polar residues" evidence="2">
    <location>
        <begin position="867"/>
        <end position="879"/>
    </location>
</feature>
<dbReference type="InterPro" id="IPR001611">
    <property type="entry name" value="Leu-rich_rpt"/>
</dbReference>
<dbReference type="EMBL" id="CP144101">
    <property type="protein sequence ID" value="WWC88684.1"/>
    <property type="molecule type" value="Genomic_DNA"/>
</dbReference>
<feature type="compositionally biased region" description="Gly residues" evidence="2">
    <location>
        <begin position="316"/>
        <end position="326"/>
    </location>
</feature>
<dbReference type="PANTHER" id="PTHR48060:SF21">
    <property type="entry name" value="L DOMAIN-LIKE PROTEIN"/>
    <property type="match status" value="1"/>
</dbReference>
<dbReference type="RefSeq" id="XP_066075447.1">
    <property type="nucleotide sequence ID" value="XM_066219350.1"/>
</dbReference>
<dbReference type="Pfam" id="PF00560">
    <property type="entry name" value="LRR_1"/>
    <property type="match status" value="2"/>
</dbReference>
<dbReference type="Proteomes" id="UP001355207">
    <property type="component" value="Chromosome 4"/>
</dbReference>
<feature type="compositionally biased region" description="Polar residues" evidence="2">
    <location>
        <begin position="365"/>
        <end position="382"/>
    </location>
</feature>
<feature type="region of interest" description="Disordered" evidence="2">
    <location>
        <begin position="247"/>
        <end position="498"/>
    </location>
</feature>
<feature type="compositionally biased region" description="Basic and acidic residues" evidence="2">
    <location>
        <begin position="121"/>
        <end position="143"/>
    </location>
</feature>
<dbReference type="Gene3D" id="3.80.10.10">
    <property type="entry name" value="Ribonuclease Inhibitor"/>
    <property type="match status" value="1"/>
</dbReference>
<gene>
    <name evidence="4" type="ORF">L201_003597</name>
</gene>
<organism evidence="4 5">
    <name type="scientific">Kwoniella dendrophila CBS 6074</name>
    <dbReference type="NCBI Taxonomy" id="1295534"/>
    <lineage>
        <taxon>Eukaryota</taxon>
        <taxon>Fungi</taxon>
        <taxon>Dikarya</taxon>
        <taxon>Basidiomycota</taxon>
        <taxon>Agaricomycotina</taxon>
        <taxon>Tremellomycetes</taxon>
        <taxon>Tremellales</taxon>
        <taxon>Cryptococcaceae</taxon>
        <taxon>Kwoniella</taxon>
    </lineage>
</organism>
<feature type="region of interest" description="Disordered" evidence="2">
    <location>
        <begin position="796"/>
        <end position="910"/>
    </location>
</feature>
<evidence type="ECO:0000313" key="5">
    <source>
        <dbReference type="Proteomes" id="UP001355207"/>
    </source>
</evidence>
<feature type="compositionally biased region" description="Low complexity" evidence="2">
    <location>
        <begin position="796"/>
        <end position="813"/>
    </location>
</feature>
<evidence type="ECO:0000313" key="4">
    <source>
        <dbReference type="EMBL" id="WWC88684.1"/>
    </source>
</evidence>
<dbReference type="SUPFAM" id="SSF52058">
    <property type="entry name" value="L domain-like"/>
    <property type="match status" value="1"/>
</dbReference>
<name>A0AAX4JUW1_9TREE</name>
<accession>A0AAX4JUW1</accession>
<feature type="region of interest" description="Disordered" evidence="2">
    <location>
        <begin position="37"/>
        <end position="64"/>
    </location>
</feature>
<reference evidence="4 5" key="1">
    <citation type="submission" date="2024-01" db="EMBL/GenBank/DDBJ databases">
        <title>Comparative genomics of Cryptococcus and Kwoniella reveals pathogenesis evolution and contrasting modes of karyotype evolution via chromosome fusion or intercentromeric recombination.</title>
        <authorList>
            <person name="Coelho M.A."/>
            <person name="David-Palma M."/>
            <person name="Shea T."/>
            <person name="Bowers K."/>
            <person name="McGinley-Smith S."/>
            <person name="Mohammad A.W."/>
            <person name="Gnirke A."/>
            <person name="Yurkov A.M."/>
            <person name="Nowrousian M."/>
            <person name="Sun S."/>
            <person name="Cuomo C.A."/>
            <person name="Heitman J."/>
        </authorList>
    </citation>
    <scope>NUCLEOTIDE SEQUENCE [LARGE SCALE GENOMIC DNA]</scope>
    <source>
        <strain evidence="4 5">CBS 6074</strain>
    </source>
</reference>
<feature type="compositionally biased region" description="Low complexity" evidence="2">
    <location>
        <begin position="885"/>
        <end position="900"/>
    </location>
</feature>
<dbReference type="InterPro" id="IPR053211">
    <property type="entry name" value="DNA_repair-toleration"/>
</dbReference>
<keyword evidence="5" id="KW-1185">Reference proteome</keyword>
<feature type="region of interest" description="Disordered" evidence="2">
    <location>
        <begin position="108"/>
        <end position="159"/>
    </location>
</feature>
<feature type="compositionally biased region" description="Low complexity" evidence="2">
    <location>
        <begin position="449"/>
        <end position="458"/>
    </location>
</feature>
<dbReference type="PANTHER" id="PTHR48060">
    <property type="entry name" value="DNA DAMAGE-REPAIR/TOLERATION PROTEIN DRT100"/>
    <property type="match status" value="1"/>
</dbReference>
<feature type="compositionally biased region" description="Basic and acidic residues" evidence="2">
    <location>
        <begin position="418"/>
        <end position="432"/>
    </location>
</feature>
<dbReference type="GeneID" id="91094267"/>
<feature type="signal peptide" evidence="3">
    <location>
        <begin position="1"/>
        <end position="27"/>
    </location>
</feature>
<protein>
    <recommendedName>
        <fullName evidence="6">Leucine-rich repeat-containing N-terminal plant-type domain-containing protein</fullName>
    </recommendedName>
</protein>
<keyword evidence="1 3" id="KW-0732">Signal</keyword>
<feature type="compositionally biased region" description="Polar residues" evidence="2">
    <location>
        <begin position="901"/>
        <end position="910"/>
    </location>
</feature>
<dbReference type="InterPro" id="IPR032675">
    <property type="entry name" value="LRR_dom_sf"/>
</dbReference>
<evidence type="ECO:0008006" key="6">
    <source>
        <dbReference type="Google" id="ProtNLM"/>
    </source>
</evidence>
<feature type="compositionally biased region" description="Basic residues" evidence="2">
    <location>
        <begin position="247"/>
        <end position="259"/>
    </location>
</feature>
<dbReference type="AlphaFoldDB" id="A0AAX4JUW1"/>
<dbReference type="SMART" id="SM00364">
    <property type="entry name" value="LRR_BAC"/>
    <property type="match status" value="4"/>
</dbReference>
<dbReference type="PROSITE" id="PS51450">
    <property type="entry name" value="LRR"/>
    <property type="match status" value="1"/>
</dbReference>
<evidence type="ECO:0000256" key="1">
    <source>
        <dbReference type="ARBA" id="ARBA00022729"/>
    </source>
</evidence>
<sequence length="944" mass="104438">MRSTTLIPLQILFTILLFLSLQESTQAITLPFFSKSTTSPSFIRSSNSNVNSNSNSKRYLSSSKRIGSPKRYGYFSFSRHPKSLPDWNPLDGIENVLIHRGLYNRKDLKPESSTSTIRPNTLDKPKSQGHHQITEDKSEREEKAEEEEEELVERNGEFELEDCEKRQEGELTNPALLPIAQLGSIPEKQLELGQLGQTIIQSADRLSTAGSNEDNNTLPMDVRKHNDKILWSGIENLLPLEKGLFKRHSDKSGNGRKHKNQDNYDYNADHDQTDYNGRGNRNRKGNHNYNDGGQNDDSRGSGRYGKHNKGYNSDSSGGGGSGGHNGGWKDKHYGGGRGGYSKGDNWHGSGNGSSKGKYQQDWEESPSSSTSNYHHNGYNSQSGNKNNGDNDNGWHHSSSNHADAYDGNDNDNDSGKGWGDHKSNKPKYDDGQYHPWKSNTGSNKDHKNSNGNGNGNDNDNWHKPYSSSTESNGNNDQNDEEGNHFESNPNIKGTTIDDYRRSDCTNLSNFYRSFKEDWKNGQGWTNDYDDYAKDCCNWFGVQCDSKTKRVISLNLRNNGLKGNLDQSLFNVDTLIKLDLSENELTSIPDTFSKLNSLTHLIITNSGLESIIPNSIFNMKNLISIDLSNNKLNGQLNLPSTTSLTLKSIDISNNKLDGFTINSFQSNISKINLRNNSIIGYLPDLSNSKSLQSLDLSLNNTGPLFDISQLSNLTRIDVRSNQLTGSFPDLPPSIQSIYLSNNQFTGTIPSISYPSGLTNCYVLPNPFHSCPSKDELNDYTKLASKCHLRSCGKSIINSNSNSNSTPSTNTSFSPLNGQSGSGTTIDASQITSTSLPNSQTQKGIPVYPLPGENLNNSPYQQQQPQQQGDSSKVIQNSNNWPGIKPQTQNQNQNQNSLNQNQRLGSTKLGSSSNSVRLTSIIVSSQFPTFGILVSSILFGCGIYSI</sequence>
<evidence type="ECO:0000256" key="2">
    <source>
        <dbReference type="SAM" id="MobiDB-lite"/>
    </source>
</evidence>
<dbReference type="Pfam" id="PF13855">
    <property type="entry name" value="LRR_8"/>
    <property type="match status" value="1"/>
</dbReference>
<proteinExistence type="predicted"/>
<feature type="compositionally biased region" description="Polar residues" evidence="2">
    <location>
        <begin position="814"/>
        <end position="841"/>
    </location>
</feature>
<feature type="chain" id="PRO_5043679818" description="Leucine-rich repeat-containing N-terminal plant-type domain-containing protein" evidence="3">
    <location>
        <begin position="28"/>
        <end position="944"/>
    </location>
</feature>